<dbReference type="PATRIC" id="fig|656366.3.peg.600"/>
<organism evidence="1 2">
    <name type="scientific">Arthrobacter alpinus</name>
    <dbReference type="NCBI Taxonomy" id="656366"/>
    <lineage>
        <taxon>Bacteria</taxon>
        <taxon>Bacillati</taxon>
        <taxon>Actinomycetota</taxon>
        <taxon>Actinomycetes</taxon>
        <taxon>Micrococcales</taxon>
        <taxon>Micrococcaceae</taxon>
        <taxon>Arthrobacter</taxon>
    </lineage>
</organism>
<dbReference type="Proteomes" id="UP000062833">
    <property type="component" value="Chromosome"/>
</dbReference>
<keyword evidence="2" id="KW-1185">Reference proteome</keyword>
<name>A0A0M4QV26_9MICC</name>
<evidence type="ECO:0000313" key="2">
    <source>
        <dbReference type="Proteomes" id="UP000062833"/>
    </source>
</evidence>
<protein>
    <recommendedName>
        <fullName evidence="3">Transcriptional regulator, AbiEi antitoxin, Type IV TA system</fullName>
    </recommendedName>
</protein>
<dbReference type="AlphaFoldDB" id="A0A0M4QV26"/>
<gene>
    <name evidence="1" type="ORF">AOC05_02705</name>
</gene>
<accession>A0A0M4QV26</accession>
<dbReference type="EMBL" id="CP012677">
    <property type="protein sequence ID" value="ALE91511.1"/>
    <property type="molecule type" value="Genomic_DNA"/>
</dbReference>
<evidence type="ECO:0000313" key="1">
    <source>
        <dbReference type="EMBL" id="ALE91511.1"/>
    </source>
</evidence>
<dbReference type="KEGG" id="aaq:AOC05_02705"/>
<evidence type="ECO:0008006" key="3">
    <source>
        <dbReference type="Google" id="ProtNLM"/>
    </source>
</evidence>
<sequence length="234" mass="25916">MIHSGLTDWDLVQAVSSGRFLKVERAVFALPNASERDLHLAAHQAYLDCFSRAEQMGLWVLETPEATHVATAHGRPVPGCFVHRVRGRLTLWDVLRHCVQCGTDVEALCVLESAVVLKKCTLEQLHHNFQKRKDARARRIIAMIDPQSHSIAETSRRYHLRKAGYKVQGQAAIRGMGHLDLLVEGVLGIETAARNFTTQPKLGPKIYAAPTSLPSVVCQLCTSGPVMRCITPKP</sequence>
<reference evidence="2" key="1">
    <citation type="submission" date="2015-09" db="EMBL/GenBank/DDBJ databases">
        <title>Complete genome of Arthrobacter alpinus strain R3.8.</title>
        <authorList>
            <person name="See-Too W.S."/>
            <person name="Chan K.G."/>
        </authorList>
    </citation>
    <scope>NUCLEOTIDE SEQUENCE [LARGE SCALE GENOMIC DNA]</scope>
    <source>
        <strain evidence="2">R3.8</strain>
    </source>
</reference>
<proteinExistence type="predicted"/>